<sequence>MGKPNIAVNHWLRDNSRFADLFNGIVFGGEQIVRPEELEPMDREADILITDKEGREKGVQRYRDIVKRWRQGMDLAVLACESQRKVHYAMPIRNMLYDSLSYAEQARILWKERKKKQPAEGPLTGEEYLSRFGKKDTLFPVITVVFYYGLEAGSVEDLERFHTDLEPILGMLKYRGRKEELRDYIYQNRAYFGHVDKATYRAVGELLHSKKVWNQVAEAEKEGEIDMCQALEELYADGGLFAVAERLREGGFSAEEIKKYTGLGEQEIQRLGNR</sequence>
<evidence type="ECO:0008006" key="3">
    <source>
        <dbReference type="Google" id="ProtNLM"/>
    </source>
</evidence>
<evidence type="ECO:0000313" key="2">
    <source>
        <dbReference type="Proteomes" id="UP000824263"/>
    </source>
</evidence>
<reference evidence="1" key="2">
    <citation type="submission" date="2021-04" db="EMBL/GenBank/DDBJ databases">
        <authorList>
            <person name="Gilroy R."/>
        </authorList>
    </citation>
    <scope>NUCLEOTIDE SEQUENCE</scope>
    <source>
        <strain evidence="1">ChiSxjej1B13-11762</strain>
    </source>
</reference>
<name>A0A9D1R9N2_9FIRM</name>
<dbReference type="EMBL" id="DXGF01000106">
    <property type="protein sequence ID" value="HIW83824.1"/>
    <property type="molecule type" value="Genomic_DNA"/>
</dbReference>
<dbReference type="Proteomes" id="UP000824263">
    <property type="component" value="Unassembled WGS sequence"/>
</dbReference>
<proteinExistence type="predicted"/>
<comment type="caution">
    <text evidence="1">The sequence shown here is derived from an EMBL/GenBank/DDBJ whole genome shotgun (WGS) entry which is preliminary data.</text>
</comment>
<dbReference type="AlphaFoldDB" id="A0A9D1R9N2"/>
<evidence type="ECO:0000313" key="1">
    <source>
        <dbReference type="EMBL" id="HIW83824.1"/>
    </source>
</evidence>
<accession>A0A9D1R9N2</accession>
<protein>
    <recommendedName>
        <fullName evidence="3">Transposase (putative) YhgA-like domain-containing protein</fullName>
    </recommendedName>
</protein>
<organism evidence="1 2">
    <name type="scientific">Candidatus Dorea gallistercoris</name>
    <dbReference type="NCBI Taxonomy" id="2838542"/>
    <lineage>
        <taxon>Bacteria</taxon>
        <taxon>Bacillati</taxon>
        <taxon>Bacillota</taxon>
        <taxon>Clostridia</taxon>
        <taxon>Lachnospirales</taxon>
        <taxon>Lachnospiraceae</taxon>
        <taxon>Dorea</taxon>
    </lineage>
</organism>
<gene>
    <name evidence="1" type="ORF">H9873_05835</name>
</gene>
<reference evidence="1" key="1">
    <citation type="journal article" date="2021" name="PeerJ">
        <title>Extensive microbial diversity within the chicken gut microbiome revealed by metagenomics and culture.</title>
        <authorList>
            <person name="Gilroy R."/>
            <person name="Ravi A."/>
            <person name="Getino M."/>
            <person name="Pursley I."/>
            <person name="Horton D.L."/>
            <person name="Alikhan N.F."/>
            <person name="Baker D."/>
            <person name="Gharbi K."/>
            <person name="Hall N."/>
            <person name="Watson M."/>
            <person name="Adriaenssens E.M."/>
            <person name="Foster-Nyarko E."/>
            <person name="Jarju S."/>
            <person name="Secka A."/>
            <person name="Antonio M."/>
            <person name="Oren A."/>
            <person name="Chaudhuri R.R."/>
            <person name="La Ragione R."/>
            <person name="Hildebrand F."/>
            <person name="Pallen M.J."/>
        </authorList>
    </citation>
    <scope>NUCLEOTIDE SEQUENCE</scope>
    <source>
        <strain evidence="1">ChiSxjej1B13-11762</strain>
    </source>
</reference>